<dbReference type="PROSITE" id="PS01081">
    <property type="entry name" value="HTH_TETR_1"/>
    <property type="match status" value="1"/>
</dbReference>
<dbReference type="PANTHER" id="PTHR30055">
    <property type="entry name" value="HTH-TYPE TRANSCRIPTIONAL REGULATOR RUTR"/>
    <property type="match status" value="1"/>
</dbReference>
<keyword evidence="1" id="KW-0238">DNA-binding</keyword>
<dbReference type="EMBL" id="CZQE01000053">
    <property type="protein sequence ID" value="CUS43455.1"/>
    <property type="molecule type" value="Genomic_DNA"/>
</dbReference>
<dbReference type="InterPro" id="IPR050109">
    <property type="entry name" value="HTH-type_TetR-like_transc_reg"/>
</dbReference>
<feature type="domain" description="HTH tetR-type" evidence="2">
    <location>
        <begin position="14"/>
        <end position="74"/>
    </location>
</feature>
<sequence length="189" mass="20465">MLPPIGYERRKEPEKVRAALIAAAAQLIAERGLPRLTVDAVARAAGVTKGGLFHHFPTKQDLVRGVLGAMVEFADATIDAQMATDPEPHGRFTRAYLDGVFADHRLDGVTSSRTLCLAMLADPDLQDGWSGWVEGRVAIHAETDDNPACALVRLAADGAWLNSLQHPDHPPPLPAEVHDMLMDLTRPGR</sequence>
<dbReference type="PRINTS" id="PR00455">
    <property type="entry name" value="HTHTETR"/>
</dbReference>
<dbReference type="PROSITE" id="PS50977">
    <property type="entry name" value="HTH_TETR_2"/>
    <property type="match status" value="1"/>
</dbReference>
<dbReference type="GO" id="GO:0003700">
    <property type="term" value="F:DNA-binding transcription factor activity"/>
    <property type="evidence" value="ECO:0007669"/>
    <property type="project" value="TreeGrafter"/>
</dbReference>
<dbReference type="InterPro" id="IPR023772">
    <property type="entry name" value="DNA-bd_HTH_TetR-type_CS"/>
</dbReference>
<dbReference type="Pfam" id="PF17937">
    <property type="entry name" value="TetR_C_28"/>
    <property type="match status" value="1"/>
</dbReference>
<protein>
    <submittedName>
        <fullName evidence="3">Transcriptional regulator, TetR family</fullName>
    </submittedName>
</protein>
<dbReference type="InterPro" id="IPR036271">
    <property type="entry name" value="Tet_transcr_reg_TetR-rel_C_sf"/>
</dbReference>
<evidence type="ECO:0000313" key="3">
    <source>
        <dbReference type="EMBL" id="CUS43455.1"/>
    </source>
</evidence>
<dbReference type="InterPro" id="IPR001647">
    <property type="entry name" value="HTH_TetR"/>
</dbReference>
<dbReference type="InterPro" id="IPR009057">
    <property type="entry name" value="Homeodomain-like_sf"/>
</dbReference>
<dbReference type="InterPro" id="IPR041479">
    <property type="entry name" value="TetR_CgmR_C"/>
</dbReference>
<dbReference type="SUPFAM" id="SSF46689">
    <property type="entry name" value="Homeodomain-like"/>
    <property type="match status" value="1"/>
</dbReference>
<dbReference type="Gene3D" id="1.10.357.10">
    <property type="entry name" value="Tetracycline Repressor, domain 2"/>
    <property type="match status" value="1"/>
</dbReference>
<reference evidence="3" key="1">
    <citation type="submission" date="2015-10" db="EMBL/GenBank/DDBJ databases">
        <authorList>
            <person name="Gilbert D.G."/>
        </authorList>
    </citation>
    <scope>NUCLEOTIDE SEQUENCE</scope>
</reference>
<dbReference type="AlphaFoldDB" id="A0A160TFD4"/>
<dbReference type="Pfam" id="PF00440">
    <property type="entry name" value="TetR_N"/>
    <property type="match status" value="1"/>
</dbReference>
<dbReference type="GO" id="GO:0000976">
    <property type="term" value="F:transcription cis-regulatory region binding"/>
    <property type="evidence" value="ECO:0007669"/>
    <property type="project" value="TreeGrafter"/>
</dbReference>
<dbReference type="PANTHER" id="PTHR30055:SF148">
    <property type="entry name" value="TETR-FAMILY TRANSCRIPTIONAL REGULATOR"/>
    <property type="match status" value="1"/>
</dbReference>
<evidence type="ECO:0000259" key="2">
    <source>
        <dbReference type="PROSITE" id="PS50977"/>
    </source>
</evidence>
<evidence type="ECO:0000256" key="1">
    <source>
        <dbReference type="ARBA" id="ARBA00023125"/>
    </source>
</evidence>
<gene>
    <name evidence="3" type="ORF">MGWOODY_Smn1674</name>
</gene>
<name>A0A160TFD4_9ZZZZ</name>
<organism evidence="3">
    <name type="scientific">hydrothermal vent metagenome</name>
    <dbReference type="NCBI Taxonomy" id="652676"/>
    <lineage>
        <taxon>unclassified sequences</taxon>
        <taxon>metagenomes</taxon>
        <taxon>ecological metagenomes</taxon>
    </lineage>
</organism>
<proteinExistence type="predicted"/>
<dbReference type="SUPFAM" id="SSF48498">
    <property type="entry name" value="Tetracyclin repressor-like, C-terminal domain"/>
    <property type="match status" value="1"/>
</dbReference>
<accession>A0A160TFD4</accession>